<proteinExistence type="predicted"/>
<dbReference type="EMBL" id="KL659619">
    <property type="protein sequence ID" value="KFA69069.1"/>
    <property type="molecule type" value="Genomic_DNA"/>
</dbReference>
<gene>
    <name evidence="1" type="ORF">S40285_10311</name>
</gene>
<reference evidence="1 2" key="1">
    <citation type="journal article" date="2014" name="BMC Genomics">
        <title>Comparative genome sequencing reveals chemotype-specific gene clusters in the toxigenic black mold Stachybotrys.</title>
        <authorList>
            <person name="Semeiks J."/>
            <person name="Borek D."/>
            <person name="Otwinowski Z."/>
            <person name="Grishin N.V."/>
        </authorList>
    </citation>
    <scope>NUCLEOTIDE SEQUENCE [LARGE SCALE GENOMIC DNA]</scope>
    <source>
        <strain evidence="1 2">IBT 40285</strain>
    </source>
</reference>
<evidence type="ECO:0000313" key="1">
    <source>
        <dbReference type="EMBL" id="KFA69069.1"/>
    </source>
</evidence>
<protein>
    <submittedName>
        <fullName evidence="1">Uncharacterized protein</fullName>
    </submittedName>
</protein>
<dbReference type="AlphaFoldDB" id="A0A084QYN4"/>
<dbReference type="HOGENOM" id="CLU_1939501_0_0_1"/>
<evidence type="ECO:0000313" key="2">
    <source>
        <dbReference type="Proteomes" id="UP000028524"/>
    </source>
</evidence>
<organism evidence="1 2">
    <name type="scientific">Stachybotrys chlorohalonatus (strain IBT 40285)</name>
    <dbReference type="NCBI Taxonomy" id="1283841"/>
    <lineage>
        <taxon>Eukaryota</taxon>
        <taxon>Fungi</taxon>
        <taxon>Dikarya</taxon>
        <taxon>Ascomycota</taxon>
        <taxon>Pezizomycotina</taxon>
        <taxon>Sordariomycetes</taxon>
        <taxon>Hypocreomycetidae</taxon>
        <taxon>Hypocreales</taxon>
        <taxon>Stachybotryaceae</taxon>
        <taxon>Stachybotrys</taxon>
    </lineage>
</organism>
<dbReference type="InParanoid" id="A0A084QYN4"/>
<dbReference type="OrthoDB" id="10654750at2759"/>
<keyword evidence="2" id="KW-1185">Reference proteome</keyword>
<dbReference type="Proteomes" id="UP000028524">
    <property type="component" value="Unassembled WGS sequence"/>
</dbReference>
<accession>A0A084QYN4</accession>
<name>A0A084QYN4_STAC4</name>
<sequence length="130" mass="14252">MMPSVIAPSDAIEMNSQGDAIPHLPPLALIHVKDTGLGHDQATRETLLPFLIAGDRRLRTQYTPVLGGPQKSLEMQMGREHTTAPAALTDDPADVVPVMDADYTDRVSELTPLPCISREIRGNWSKLLMR</sequence>